<dbReference type="GO" id="GO:0005634">
    <property type="term" value="C:nucleus"/>
    <property type="evidence" value="ECO:0007669"/>
    <property type="project" value="UniProtKB-SubCell"/>
</dbReference>
<dbReference type="AlphaFoldDB" id="A0A493SWA3"/>
<dbReference type="SMART" id="SM00367">
    <property type="entry name" value="LRR_CC"/>
    <property type="match status" value="5"/>
</dbReference>
<feature type="transmembrane region" description="Helical" evidence="17">
    <location>
        <begin position="102"/>
        <end position="122"/>
    </location>
</feature>
<reference evidence="19" key="3">
    <citation type="submission" date="2025-09" db="UniProtKB">
        <authorList>
            <consortium name="Ensembl"/>
        </authorList>
    </citation>
    <scope>IDENTIFICATION</scope>
</reference>
<keyword evidence="20" id="KW-1185">Reference proteome</keyword>
<evidence type="ECO:0000256" key="5">
    <source>
        <dbReference type="ARBA" id="ARBA00022553"/>
    </source>
</evidence>
<comment type="function">
    <text evidence="12">Substrate recognition component of a SCF (SKP1-CUL1-F-box protein) E3 ubiquitin-protein ligase complex which mediates the ubiquitination and subsequent proteasomal degradation of target proteins involved in cell cycle progression, signal transduction and transcription. Specifically recognizes phosphorylated CDKN1B/p27kip and is involved in regulation of G1/S transition. Degradation of CDKN1B/p27kip also requires CKS1. Recognizes target proteins ORC1, CDT1, RBL2, KMT2A/MLL1, CDK9, RAG2, NBN, FOXO1, UBP43, YTHDF2, and probably MYC, TOB1 and TAL1. Degradation of TAL1 also requires STUB1. Recognizes CDKN1A in association with CCNE1 or CCNE2 and CDK2. Promotes ubiquitination and destruction of CDH1 in a CK1-dependent manner, thereby regulating cell migration. Following phosphorylation in response to DNA damage, mediates 'Lys-63'-linked ubiquitination of NBN, promoting ATM recruitment to DNA damage sites and DNA repair via homologous recombination.</text>
</comment>
<evidence type="ECO:0000256" key="9">
    <source>
        <dbReference type="ARBA" id="ARBA00022843"/>
    </source>
</evidence>
<dbReference type="GO" id="GO:0019005">
    <property type="term" value="C:SCF ubiquitin ligase complex"/>
    <property type="evidence" value="ECO:0007669"/>
    <property type="project" value="UniProtKB-ARBA"/>
</dbReference>
<dbReference type="Proteomes" id="UP000016666">
    <property type="component" value="Chromosome Z"/>
</dbReference>
<dbReference type="GO" id="GO:0006511">
    <property type="term" value="P:ubiquitin-dependent protein catabolic process"/>
    <property type="evidence" value="ECO:0007669"/>
    <property type="project" value="UniProtKB-ARBA"/>
</dbReference>
<evidence type="ECO:0000256" key="8">
    <source>
        <dbReference type="ARBA" id="ARBA00022786"/>
    </source>
</evidence>
<evidence type="ECO:0000256" key="3">
    <source>
        <dbReference type="ARBA" id="ARBA00004906"/>
    </source>
</evidence>
<evidence type="ECO:0000256" key="16">
    <source>
        <dbReference type="SAM" id="MobiDB-lite"/>
    </source>
</evidence>
<dbReference type="SMART" id="SM00256">
    <property type="entry name" value="FBOX"/>
    <property type="match status" value="1"/>
</dbReference>
<sequence>MPLPFPSLPFPSPPSSPPFPLSSSLSLPLLLLFPSPLPFFSLPFPSPLPIPSPPQPPPSSQETPQGRCGQRAGRHSPLTNPPALLLLLLLLLPPPPPPPPPSLLFLLLLLLLVAVVVSALSSSAPAPRGGRRAQERRRRTTTPERLCGGAPRAPVAGATLSCCGSRRRRRRCSRCCCCCWCRSRSRRSRRRHAQVRAGAACSRGAGGARGAEGGGGNRAEADTRGGLAVRLPFFFCSLFSLFIFFIFFFSPLRKHLQEIPSSGSNVSSGFAWDWESGRTAELLSGMGVSVLRKERLGSENTPQELLVAACSPHKKQKVKEKEKEKDFVIVRRPRLLREAEPGVSWDALPDELLLAIFAYLPLNDLLKVSMICKRWHCLSFDEFLWQTLDLTCRNLLPGVIGQLLPAGVTVFRCPRSSIGNPQFKTMKPLRVQHMDLSNCTVSVPDLQSILCRCERLENLSLEGLVLSDDILRSVAKNTNLIRLNLCGCSGFSAEALELMLSSCSMLEELNLSWCDFTATHVKAAVNHVTSKVTQLNLSGYRQNLQISDVKTLVERCPSLVHLDLSDSVMLKPECFQYFHQLVFLQHLCLSRCYQISPAALVELGEIPTLKTLQVFGIVTDSSLQLLRETLPDMKINCSHFTTIARPTVGTKKNHEIWGIKCRLTLRTPSSL</sequence>
<evidence type="ECO:0000256" key="13">
    <source>
        <dbReference type="ARBA" id="ARBA00071634"/>
    </source>
</evidence>
<evidence type="ECO:0000256" key="11">
    <source>
        <dbReference type="ARBA" id="ARBA00023242"/>
    </source>
</evidence>
<evidence type="ECO:0000259" key="18">
    <source>
        <dbReference type="PROSITE" id="PS50181"/>
    </source>
</evidence>
<evidence type="ECO:0000256" key="1">
    <source>
        <dbReference type="ARBA" id="ARBA00004123"/>
    </source>
</evidence>
<evidence type="ECO:0000313" key="19">
    <source>
        <dbReference type="Ensembl" id="ENSAPLP00000017755.1"/>
    </source>
</evidence>
<feature type="region of interest" description="Disordered" evidence="16">
    <location>
        <begin position="50"/>
        <end position="75"/>
    </location>
</feature>
<evidence type="ECO:0000256" key="10">
    <source>
        <dbReference type="ARBA" id="ARBA00022990"/>
    </source>
</evidence>
<feature type="compositionally biased region" description="Pro residues" evidence="16">
    <location>
        <begin position="50"/>
        <end position="59"/>
    </location>
</feature>
<keyword evidence="17" id="KW-1133">Transmembrane helix</keyword>
<dbReference type="InterPro" id="IPR032675">
    <property type="entry name" value="LRR_dom_sf"/>
</dbReference>
<dbReference type="InterPro" id="IPR006553">
    <property type="entry name" value="Leu-rich_rpt_Cys-con_subtyp"/>
</dbReference>
<feature type="transmembrane region" description="Helical" evidence="17">
    <location>
        <begin position="227"/>
        <end position="249"/>
    </location>
</feature>
<dbReference type="Gene3D" id="3.80.10.10">
    <property type="entry name" value="Ribonuclease Inhibitor"/>
    <property type="match status" value="1"/>
</dbReference>
<evidence type="ECO:0000256" key="6">
    <source>
        <dbReference type="ARBA" id="ARBA00022614"/>
    </source>
</evidence>
<dbReference type="GeneTree" id="ENSGT00390000007918"/>
<keyword evidence="8" id="KW-0833">Ubl conjugation pathway</keyword>
<evidence type="ECO:0000256" key="2">
    <source>
        <dbReference type="ARBA" id="ARBA00004496"/>
    </source>
</evidence>
<evidence type="ECO:0000256" key="7">
    <source>
        <dbReference type="ARBA" id="ARBA00022737"/>
    </source>
</evidence>
<dbReference type="InterPro" id="IPR001810">
    <property type="entry name" value="F-box_dom"/>
</dbReference>
<evidence type="ECO:0000256" key="15">
    <source>
        <dbReference type="ARBA" id="ARBA00081589"/>
    </source>
</evidence>
<keyword evidence="10" id="KW-0007">Acetylation</keyword>
<feature type="compositionally biased region" description="Basic residues" evidence="16">
    <location>
        <begin position="129"/>
        <end position="140"/>
    </location>
</feature>
<keyword evidence="4" id="KW-0963">Cytoplasm</keyword>
<dbReference type="GO" id="GO:0005737">
    <property type="term" value="C:cytoplasm"/>
    <property type="evidence" value="ECO:0007669"/>
    <property type="project" value="UniProtKB-SubCell"/>
</dbReference>
<keyword evidence="17" id="KW-0812">Transmembrane</keyword>
<dbReference type="InterPro" id="IPR036047">
    <property type="entry name" value="F-box-like_dom_sf"/>
</dbReference>
<keyword evidence="5" id="KW-0597">Phosphoprotein</keyword>
<dbReference type="SUPFAM" id="SSF52047">
    <property type="entry name" value="RNI-like"/>
    <property type="match status" value="1"/>
</dbReference>
<evidence type="ECO:0000256" key="12">
    <source>
        <dbReference type="ARBA" id="ARBA00056227"/>
    </source>
</evidence>
<keyword evidence="6" id="KW-0433">Leucine-rich repeat</keyword>
<organism evidence="19 20">
    <name type="scientific">Anas platyrhynchos platyrhynchos</name>
    <name type="common">Northern mallard</name>
    <dbReference type="NCBI Taxonomy" id="8840"/>
    <lineage>
        <taxon>Eukaryota</taxon>
        <taxon>Metazoa</taxon>
        <taxon>Chordata</taxon>
        <taxon>Craniata</taxon>
        <taxon>Vertebrata</taxon>
        <taxon>Euteleostomi</taxon>
        <taxon>Archelosauria</taxon>
        <taxon>Archosauria</taxon>
        <taxon>Dinosauria</taxon>
        <taxon>Saurischia</taxon>
        <taxon>Theropoda</taxon>
        <taxon>Coelurosauria</taxon>
        <taxon>Aves</taxon>
        <taxon>Neognathae</taxon>
        <taxon>Galloanserae</taxon>
        <taxon>Anseriformes</taxon>
        <taxon>Anatidae</taxon>
        <taxon>Anatinae</taxon>
        <taxon>Anas</taxon>
    </lineage>
</organism>
<reference evidence="19" key="2">
    <citation type="submission" date="2025-08" db="UniProtKB">
        <authorList>
            <consortium name="Ensembl"/>
        </authorList>
    </citation>
    <scope>IDENTIFICATION</scope>
</reference>
<dbReference type="PANTHER" id="PTHR46976">
    <property type="entry name" value="PROTEIN ARABIDILLO 1"/>
    <property type="match status" value="1"/>
</dbReference>
<dbReference type="SUPFAM" id="SSF81383">
    <property type="entry name" value="F-box domain"/>
    <property type="match status" value="1"/>
</dbReference>
<gene>
    <name evidence="19" type="primary">SKP2</name>
</gene>
<dbReference type="GO" id="GO:0140767">
    <property type="term" value="F:enzyme-substrate adaptor activity"/>
    <property type="evidence" value="ECO:0007669"/>
    <property type="project" value="UniProtKB-ARBA"/>
</dbReference>
<proteinExistence type="predicted"/>
<dbReference type="GO" id="GO:1905168">
    <property type="term" value="P:positive regulation of double-strand break repair via homologous recombination"/>
    <property type="evidence" value="ECO:0007669"/>
    <property type="project" value="UniProtKB-ARBA"/>
</dbReference>
<feature type="region of interest" description="Disordered" evidence="16">
    <location>
        <begin position="123"/>
        <end position="148"/>
    </location>
</feature>
<keyword evidence="9" id="KW-0832">Ubl conjugation</keyword>
<feature type="domain" description="F-box" evidence="18">
    <location>
        <begin position="342"/>
        <end position="388"/>
    </location>
</feature>
<keyword evidence="17" id="KW-0472">Membrane</keyword>
<protein>
    <recommendedName>
        <fullName evidence="13">S-phase kinase-associated protein 2</fullName>
    </recommendedName>
    <alternativeName>
        <fullName evidence="15">Cyclin-A/CDK2-associated protein p45</fullName>
    </alternativeName>
    <alternativeName>
        <fullName evidence="14">F-box protein Skp2</fullName>
    </alternativeName>
</protein>
<dbReference type="FunFam" id="3.80.10.10:FF:000105">
    <property type="entry name" value="S-phase kinase-associated protein 2"/>
    <property type="match status" value="1"/>
</dbReference>
<evidence type="ECO:0000256" key="14">
    <source>
        <dbReference type="ARBA" id="ARBA00077776"/>
    </source>
</evidence>
<dbReference type="Ensembl" id="ENSAPLT00000020112.1">
    <property type="protein sequence ID" value="ENSAPLP00000017755.1"/>
    <property type="gene ID" value="ENSAPLG00000007705.2"/>
</dbReference>
<dbReference type="STRING" id="8840.ENSAPLP00000017755"/>
<name>A0A493SWA3_ANAPP</name>
<comment type="pathway">
    <text evidence="3">Protein modification; protein ubiquitination.</text>
</comment>
<dbReference type="CDD" id="cd22114">
    <property type="entry name" value="F-box_FBXL1"/>
    <property type="match status" value="1"/>
</dbReference>
<dbReference type="Pfam" id="PF12937">
    <property type="entry name" value="F-box-like"/>
    <property type="match status" value="1"/>
</dbReference>
<evidence type="ECO:0000256" key="17">
    <source>
        <dbReference type="SAM" id="Phobius"/>
    </source>
</evidence>
<dbReference type="PANTHER" id="PTHR46976:SF1">
    <property type="entry name" value="PROTEIN ARABIDILLO 1"/>
    <property type="match status" value="1"/>
</dbReference>
<dbReference type="PROSITE" id="PS50181">
    <property type="entry name" value="FBOX"/>
    <property type="match status" value="1"/>
</dbReference>
<comment type="subcellular location">
    <subcellularLocation>
        <location evidence="2">Cytoplasm</location>
    </subcellularLocation>
    <subcellularLocation>
        <location evidence="1">Nucleus</location>
    </subcellularLocation>
</comment>
<accession>A0A493SWA3</accession>
<dbReference type="GO" id="GO:0070534">
    <property type="term" value="P:protein K63-linked ubiquitination"/>
    <property type="evidence" value="ECO:0007669"/>
    <property type="project" value="UniProtKB-ARBA"/>
</dbReference>
<dbReference type="GO" id="GO:0000082">
    <property type="term" value="P:G1/S transition of mitotic cell cycle"/>
    <property type="evidence" value="ECO:0007669"/>
    <property type="project" value="UniProtKB-ARBA"/>
</dbReference>
<reference evidence="19 20" key="1">
    <citation type="submission" date="2017-10" db="EMBL/GenBank/DDBJ databases">
        <title>A new Pekin duck reference genome.</title>
        <authorList>
            <person name="Hou Z.-C."/>
            <person name="Zhou Z.-K."/>
            <person name="Zhu F."/>
            <person name="Hou S.-S."/>
        </authorList>
    </citation>
    <scope>NUCLEOTIDE SEQUENCE [LARGE SCALE GENOMIC DNA]</scope>
</reference>
<keyword evidence="7" id="KW-0677">Repeat</keyword>
<evidence type="ECO:0000256" key="4">
    <source>
        <dbReference type="ARBA" id="ARBA00022490"/>
    </source>
</evidence>
<evidence type="ECO:0000313" key="20">
    <source>
        <dbReference type="Proteomes" id="UP000016666"/>
    </source>
</evidence>
<keyword evidence="11" id="KW-0539">Nucleus</keyword>